<evidence type="ECO:0000313" key="3">
    <source>
        <dbReference type="Proteomes" id="UP000070444"/>
    </source>
</evidence>
<feature type="transmembrane region" description="Helical" evidence="1">
    <location>
        <begin position="44"/>
        <end position="68"/>
    </location>
</feature>
<evidence type="ECO:0000313" key="2">
    <source>
        <dbReference type="EMBL" id="KXN69488.1"/>
    </source>
</evidence>
<feature type="transmembrane region" description="Helical" evidence="1">
    <location>
        <begin position="238"/>
        <end position="258"/>
    </location>
</feature>
<feature type="transmembrane region" description="Helical" evidence="1">
    <location>
        <begin position="80"/>
        <end position="100"/>
    </location>
</feature>
<feature type="transmembrane region" description="Helical" evidence="1">
    <location>
        <begin position="156"/>
        <end position="178"/>
    </location>
</feature>
<feature type="transmembrane region" description="Helical" evidence="1">
    <location>
        <begin position="12"/>
        <end position="32"/>
    </location>
</feature>
<dbReference type="Proteomes" id="UP000070444">
    <property type="component" value="Unassembled WGS sequence"/>
</dbReference>
<dbReference type="AlphaFoldDB" id="A0A137P3D2"/>
<keyword evidence="3" id="KW-1185">Reference proteome</keyword>
<reference evidence="2 3" key="1">
    <citation type="journal article" date="2015" name="Genome Biol. Evol.">
        <title>Phylogenomic analyses indicate that early fungi evolved digesting cell walls of algal ancestors of land plants.</title>
        <authorList>
            <person name="Chang Y."/>
            <person name="Wang S."/>
            <person name="Sekimoto S."/>
            <person name="Aerts A.L."/>
            <person name="Choi C."/>
            <person name="Clum A."/>
            <person name="LaButti K.M."/>
            <person name="Lindquist E.A."/>
            <person name="Yee Ngan C."/>
            <person name="Ohm R.A."/>
            <person name="Salamov A.A."/>
            <person name="Grigoriev I.V."/>
            <person name="Spatafora J.W."/>
            <person name="Berbee M.L."/>
        </authorList>
    </citation>
    <scope>NUCLEOTIDE SEQUENCE [LARGE SCALE GENOMIC DNA]</scope>
    <source>
        <strain evidence="2 3">NRRL 28638</strain>
    </source>
</reference>
<feature type="transmembrane region" description="Helical" evidence="1">
    <location>
        <begin position="190"/>
        <end position="218"/>
    </location>
</feature>
<name>A0A137P3D2_CONC2</name>
<evidence type="ECO:0000256" key="1">
    <source>
        <dbReference type="SAM" id="Phobius"/>
    </source>
</evidence>
<accession>A0A137P3D2</accession>
<sequence length="318" mass="36900">MMDIGKIATVLFFSNIASIVISFNLVIFILLTKFFLKVGKNFNYTFFLFIFISDFSIHSLNMVSYYSSLSCKIVANLTNFLELFILTLTLFTAYNLYAVMLDRKSKIFKSEWSYLTISLVLSSIIFIPSTISGWDICSPWYLKQQQGWIIFSIFDGVWYIFVMITSTVIFTKCLINLCSTDLEYFYSTKLYWSILIRILISLVFIPLVSSIYFIGYLLTPVYLSAGISKEGRLLVEGVPISFQACFHLILFLVDPNFFQAFKELIQRIKRGKKKEEKIEKLPPLSHKVEWNDSSIVSTKYELETQILGISIDELKYIF</sequence>
<keyword evidence="1" id="KW-1133">Transmembrane helix</keyword>
<keyword evidence="1" id="KW-0812">Transmembrane</keyword>
<feature type="transmembrane region" description="Helical" evidence="1">
    <location>
        <begin position="112"/>
        <end position="136"/>
    </location>
</feature>
<gene>
    <name evidence="2" type="ORF">CONCODRAFT_8059</name>
</gene>
<keyword evidence="1" id="KW-0472">Membrane</keyword>
<proteinExistence type="predicted"/>
<organism evidence="2 3">
    <name type="scientific">Conidiobolus coronatus (strain ATCC 28846 / CBS 209.66 / NRRL 28638)</name>
    <name type="common">Delacroixia coronata</name>
    <dbReference type="NCBI Taxonomy" id="796925"/>
    <lineage>
        <taxon>Eukaryota</taxon>
        <taxon>Fungi</taxon>
        <taxon>Fungi incertae sedis</taxon>
        <taxon>Zoopagomycota</taxon>
        <taxon>Entomophthoromycotina</taxon>
        <taxon>Entomophthoromycetes</taxon>
        <taxon>Entomophthorales</taxon>
        <taxon>Ancylistaceae</taxon>
        <taxon>Conidiobolus</taxon>
    </lineage>
</organism>
<protein>
    <submittedName>
        <fullName evidence="2">Uncharacterized protein</fullName>
    </submittedName>
</protein>
<dbReference type="EMBL" id="KQ964532">
    <property type="protein sequence ID" value="KXN69488.1"/>
    <property type="molecule type" value="Genomic_DNA"/>
</dbReference>